<organism evidence="2 3">
    <name type="scientific">Caenorhabditis briggsae</name>
    <dbReference type="NCBI Taxonomy" id="6238"/>
    <lineage>
        <taxon>Eukaryota</taxon>
        <taxon>Metazoa</taxon>
        <taxon>Ecdysozoa</taxon>
        <taxon>Nematoda</taxon>
        <taxon>Chromadorea</taxon>
        <taxon>Rhabditida</taxon>
        <taxon>Rhabditina</taxon>
        <taxon>Rhabditomorpha</taxon>
        <taxon>Rhabditoidea</taxon>
        <taxon>Rhabditidae</taxon>
        <taxon>Peloderinae</taxon>
        <taxon>Caenorhabditis</taxon>
    </lineage>
</organism>
<sequence length="108" mass="11630">MSYMFPFTKTKYARHPKTCEESFNMSFCIFATLIISISVIVSCILVLLCIKFATDRDARRSNRVASNVEDAAKAASAGGVVFPGNIEACVKNGELAGLTNVAASDETL</sequence>
<gene>
    <name evidence="2" type="ORF">L3Y34_010678</name>
</gene>
<keyword evidence="1" id="KW-0812">Transmembrane</keyword>
<evidence type="ECO:0000313" key="3">
    <source>
        <dbReference type="Proteomes" id="UP000827892"/>
    </source>
</evidence>
<proteinExistence type="predicted"/>
<feature type="transmembrane region" description="Helical" evidence="1">
    <location>
        <begin position="23"/>
        <end position="50"/>
    </location>
</feature>
<reference evidence="2 3" key="1">
    <citation type="submission" date="2022-05" db="EMBL/GenBank/DDBJ databases">
        <title>Chromosome-level reference genomes for two strains of Caenorhabditis briggsae: an improved platform for comparative genomics.</title>
        <authorList>
            <person name="Stevens L."/>
            <person name="Andersen E.C."/>
        </authorList>
    </citation>
    <scope>NUCLEOTIDE SEQUENCE [LARGE SCALE GENOMIC DNA]</scope>
    <source>
        <strain evidence="2">QX1410_ONT</strain>
        <tissue evidence="2">Whole-organism</tissue>
    </source>
</reference>
<keyword evidence="1" id="KW-0472">Membrane</keyword>
<evidence type="ECO:0000256" key="1">
    <source>
        <dbReference type="SAM" id="Phobius"/>
    </source>
</evidence>
<dbReference type="Proteomes" id="UP000827892">
    <property type="component" value="Chromosome X"/>
</dbReference>
<evidence type="ECO:0000313" key="2">
    <source>
        <dbReference type="EMBL" id="ULT80266.1"/>
    </source>
</evidence>
<protein>
    <submittedName>
        <fullName evidence="2">Uncharacterized protein</fullName>
    </submittedName>
</protein>
<accession>A0AAE8ZN59</accession>
<dbReference type="EMBL" id="CP090896">
    <property type="protein sequence ID" value="ULT80266.1"/>
    <property type="molecule type" value="Genomic_DNA"/>
</dbReference>
<keyword evidence="1" id="KW-1133">Transmembrane helix</keyword>
<dbReference type="AlphaFoldDB" id="A0AAE8ZN59"/>
<name>A0AAE8ZN59_CAEBR</name>